<dbReference type="InterPro" id="IPR006047">
    <property type="entry name" value="GH13_cat_dom"/>
</dbReference>
<dbReference type="Proteomes" id="UP001177295">
    <property type="component" value="Chromosome"/>
</dbReference>
<dbReference type="SUPFAM" id="SSF51011">
    <property type="entry name" value="Glycosyl hydrolase domain"/>
    <property type="match status" value="1"/>
</dbReference>
<dbReference type="SMART" id="SM00642">
    <property type="entry name" value="Aamy"/>
    <property type="match status" value="1"/>
</dbReference>
<protein>
    <recommendedName>
        <fullName evidence="3">1,4-alpha-glucan branching enzyme</fullName>
        <ecNumber evidence="3">2.4.1.18</ecNumber>
    </recommendedName>
</protein>
<evidence type="ECO:0000259" key="5">
    <source>
        <dbReference type="SMART" id="SM00642"/>
    </source>
</evidence>
<dbReference type="RefSeq" id="WP_376753700.1">
    <property type="nucleotide sequence ID" value="NZ_CP124550.1"/>
</dbReference>
<accession>A0ABY8WY41</accession>
<name>A0ABY8WY41_9BACT</name>
<dbReference type="InterPro" id="IPR004193">
    <property type="entry name" value="Glyco_hydro_13_N"/>
</dbReference>
<dbReference type="PANTHER" id="PTHR43651">
    <property type="entry name" value="1,4-ALPHA-GLUCAN-BRANCHING ENZYME"/>
    <property type="match status" value="1"/>
</dbReference>
<dbReference type="CDD" id="cd11325">
    <property type="entry name" value="AmyAc_GTHase"/>
    <property type="match status" value="1"/>
</dbReference>
<gene>
    <name evidence="6" type="ORF">SEML1_0538</name>
</gene>
<dbReference type="SUPFAM" id="SSF51445">
    <property type="entry name" value="(Trans)glycosidases"/>
    <property type="match status" value="1"/>
</dbReference>
<dbReference type="InterPro" id="IPR013783">
    <property type="entry name" value="Ig-like_fold"/>
</dbReference>
<keyword evidence="4" id="KW-0808">Transferase</keyword>
<dbReference type="InterPro" id="IPR006048">
    <property type="entry name" value="A-amylase/branching_C"/>
</dbReference>
<dbReference type="InterPro" id="IPR013780">
    <property type="entry name" value="Glyco_hydro_b"/>
</dbReference>
<dbReference type="Gene3D" id="2.60.40.10">
    <property type="entry name" value="Immunoglobulins"/>
    <property type="match status" value="1"/>
</dbReference>
<feature type="domain" description="Glycosyl hydrolase family 13 catalytic" evidence="5">
    <location>
        <begin position="121"/>
        <end position="470"/>
    </location>
</feature>
<comment type="catalytic activity">
    <reaction evidence="1">
        <text>Transfers a segment of a (1-&gt;4)-alpha-D-glucan chain to a primary hydroxy group in a similar glucan chain.</text>
        <dbReference type="EC" id="2.4.1.18"/>
    </reaction>
</comment>
<dbReference type="SUPFAM" id="SSF81296">
    <property type="entry name" value="E set domains"/>
    <property type="match status" value="1"/>
</dbReference>
<dbReference type="InterPro" id="IPR037439">
    <property type="entry name" value="Branching_enzy"/>
</dbReference>
<evidence type="ECO:0000256" key="2">
    <source>
        <dbReference type="ARBA" id="ARBA00009000"/>
    </source>
</evidence>
<proteinExistence type="inferred from homology"/>
<dbReference type="Gene3D" id="2.60.40.1180">
    <property type="entry name" value="Golgi alpha-mannosidase II"/>
    <property type="match status" value="1"/>
</dbReference>
<dbReference type="PANTHER" id="PTHR43651:SF11">
    <property type="entry name" value="MALTO-OLIGOSYLTREHALOSE TREHALOHYDROLASE"/>
    <property type="match status" value="1"/>
</dbReference>
<dbReference type="Pfam" id="PF02806">
    <property type="entry name" value="Alpha-amylase_C"/>
    <property type="match status" value="1"/>
</dbReference>
<evidence type="ECO:0000313" key="7">
    <source>
        <dbReference type="Proteomes" id="UP001177295"/>
    </source>
</evidence>
<dbReference type="PIRSF" id="PIRSF000463">
    <property type="entry name" value="GlgB"/>
    <property type="match status" value="1"/>
</dbReference>
<keyword evidence="7" id="KW-1185">Reference proteome</keyword>
<evidence type="ECO:0000256" key="1">
    <source>
        <dbReference type="ARBA" id="ARBA00000826"/>
    </source>
</evidence>
<comment type="similarity">
    <text evidence="2">Belongs to the glycosyl hydrolase 13 family. GlgB subfamily.</text>
</comment>
<dbReference type="EMBL" id="CP124550">
    <property type="protein sequence ID" value="WIO46157.1"/>
    <property type="molecule type" value="Genomic_DNA"/>
</dbReference>
<evidence type="ECO:0000256" key="4">
    <source>
        <dbReference type="ARBA" id="ARBA00022679"/>
    </source>
</evidence>
<dbReference type="InterPro" id="IPR017853">
    <property type="entry name" value="GH"/>
</dbReference>
<evidence type="ECO:0000313" key="6">
    <source>
        <dbReference type="EMBL" id="WIO46157.1"/>
    </source>
</evidence>
<dbReference type="Gene3D" id="3.20.20.80">
    <property type="entry name" value="Glycosidases"/>
    <property type="match status" value="1"/>
</dbReference>
<reference evidence="6 7" key="1">
    <citation type="journal article" date="2023" name="Cell">
        <title>Genetic manipulation of Patescibacteria provides mechanistic insights into microbial dark matter and the epibiotic lifestyle.</title>
        <authorList>
            <person name="Wang Y."/>
            <person name="Gallagher L.A."/>
            <person name="Andrade P.A."/>
            <person name="Liu A."/>
            <person name="Humphreys I.R."/>
            <person name="Turkarslan S."/>
            <person name="Cutler K.J."/>
            <person name="Arrieta-Ortiz M.L."/>
            <person name="Li Y."/>
            <person name="Radey M.C."/>
            <person name="McLean J.S."/>
            <person name="Cong Q."/>
            <person name="Baker D."/>
            <person name="Baliga N.S."/>
            <person name="Peterson S.B."/>
            <person name="Mougous J.D."/>
        </authorList>
    </citation>
    <scope>NUCLEOTIDE SEQUENCE [LARGE SCALE GENOMIC DNA]</scope>
    <source>
        <strain evidence="6 7">ML1</strain>
    </source>
</reference>
<dbReference type="Pfam" id="PF02922">
    <property type="entry name" value="CBM_48"/>
    <property type="match status" value="1"/>
</dbReference>
<dbReference type="Pfam" id="PF00128">
    <property type="entry name" value="Alpha-amylase"/>
    <property type="match status" value="1"/>
</dbReference>
<organism evidence="6 7">
    <name type="scientific">Candidatus Southlakia epibionticum</name>
    <dbReference type="NCBI Taxonomy" id="3043284"/>
    <lineage>
        <taxon>Bacteria</taxon>
        <taxon>Candidatus Saccharimonadota</taxon>
        <taxon>Candidatus Saccharimonadia</taxon>
        <taxon>Candidatus Saccharimonadales</taxon>
        <taxon>Candidatus Saccharimonadaceae</taxon>
        <taxon>Candidatus Southlakia</taxon>
    </lineage>
</organism>
<dbReference type="InterPro" id="IPR014756">
    <property type="entry name" value="Ig_E-set"/>
</dbReference>
<evidence type="ECO:0000256" key="3">
    <source>
        <dbReference type="ARBA" id="ARBA00012541"/>
    </source>
</evidence>
<dbReference type="EC" id="2.4.1.18" evidence="3"/>
<sequence length="588" mass="65744">MAHQIKKNLGVITHRGGAEFRVWAPFAKQVYIDGTFTPNGKQPLTSEDDGYWFALIHGAEPGHQYKYIIETPDGRLLERNDPRARAITSSDKGFSVIVDNEFDWQSDNFVMPPKCDHVIYELHVGTFNRPDAATSGTFDSAIEKLDYLRDLGINIIELMPVTSMAFSNGWGYAPNHIFSVESMLGGRHGLMKFVRACHQHGIGVILDVVYNHFYGDTDLWRFDGWSENDRGGIYFYNDERGDTPWGGRPDYGRPEVRQFILDNVAMWFAEYHIDGLRVDSTIYMRNTAGRDNDPDHDISDAWSLLQDIVSLAHKIKPDSLIIAEDSASNAQIVAPRLDGGCGFDSQWELGFPHALRAALGLSTDQPNLDGIQYEFNHAYGSDAFARTIFSDSHDTAANGSVRLNEAVAPAGGATLFAREKTLLANAVTLTSPGIPMLLQGSEFLQDGSFNDWAALEWQKTEKYAGIVTAHRHLLDLRHNRYGHTGGLQGQSTALFHVNTDGLVIGYHRWNNGGIGDDVIVVANFSSTDYNHYAMQFPLGGKWHIRFNSSWRGYSKDFRSGHQSIIHADKNSTAHFSLPAYTLYILSQE</sequence>